<evidence type="ECO:0000313" key="10">
    <source>
        <dbReference type="EMBL" id="SDT52845.1"/>
    </source>
</evidence>
<reference evidence="10 11" key="1">
    <citation type="submission" date="2016-10" db="EMBL/GenBank/DDBJ databases">
        <authorList>
            <person name="de Groot N.N."/>
        </authorList>
    </citation>
    <scope>NUCLEOTIDE SEQUENCE [LARGE SCALE GENOMIC DNA]</scope>
    <source>
        <strain evidence="10 11">DSM 43941</strain>
    </source>
</reference>
<feature type="transmembrane region" description="Helical" evidence="8">
    <location>
        <begin position="195"/>
        <end position="216"/>
    </location>
</feature>
<dbReference type="AlphaFoldDB" id="A0A1H2B3K9"/>
<comment type="similarity">
    <text evidence="2">Belongs to the major facilitator superfamily. EmrB family.</text>
</comment>
<name>A0A1H2B3K9_9ACTN</name>
<organism evidence="10 11">
    <name type="scientific">Actinoplanes derwentensis</name>
    <dbReference type="NCBI Taxonomy" id="113562"/>
    <lineage>
        <taxon>Bacteria</taxon>
        <taxon>Bacillati</taxon>
        <taxon>Actinomycetota</taxon>
        <taxon>Actinomycetes</taxon>
        <taxon>Micromonosporales</taxon>
        <taxon>Micromonosporaceae</taxon>
        <taxon>Actinoplanes</taxon>
    </lineage>
</organism>
<dbReference type="Gene3D" id="1.20.1720.10">
    <property type="entry name" value="Multidrug resistance protein D"/>
    <property type="match status" value="1"/>
</dbReference>
<dbReference type="Proteomes" id="UP000198688">
    <property type="component" value="Chromosome I"/>
</dbReference>
<keyword evidence="3" id="KW-0813">Transport</keyword>
<dbReference type="PANTHER" id="PTHR42718:SF9">
    <property type="entry name" value="MAJOR FACILITATOR SUPERFAMILY MULTIDRUG TRANSPORTER MFSC"/>
    <property type="match status" value="1"/>
</dbReference>
<dbReference type="PROSITE" id="PS50850">
    <property type="entry name" value="MFS"/>
    <property type="match status" value="1"/>
</dbReference>
<feature type="domain" description="Major facilitator superfamily (MFS) profile" evidence="9">
    <location>
        <begin position="40"/>
        <end position="484"/>
    </location>
</feature>
<feature type="transmembrane region" description="Helical" evidence="8">
    <location>
        <begin position="168"/>
        <end position="189"/>
    </location>
</feature>
<keyword evidence="6 8" id="KW-1133">Transmembrane helix</keyword>
<feature type="transmembrane region" description="Helical" evidence="8">
    <location>
        <begin position="325"/>
        <end position="347"/>
    </location>
</feature>
<feature type="transmembrane region" description="Helical" evidence="8">
    <location>
        <begin position="228"/>
        <end position="246"/>
    </location>
</feature>
<feature type="transmembrane region" description="Helical" evidence="8">
    <location>
        <begin position="40"/>
        <end position="62"/>
    </location>
</feature>
<feature type="transmembrane region" description="Helical" evidence="8">
    <location>
        <begin position="359"/>
        <end position="378"/>
    </location>
</feature>
<evidence type="ECO:0000256" key="1">
    <source>
        <dbReference type="ARBA" id="ARBA00004651"/>
    </source>
</evidence>
<dbReference type="GO" id="GO:0022857">
    <property type="term" value="F:transmembrane transporter activity"/>
    <property type="evidence" value="ECO:0007669"/>
    <property type="project" value="InterPro"/>
</dbReference>
<dbReference type="NCBIfam" id="TIGR00711">
    <property type="entry name" value="efflux_EmrB"/>
    <property type="match status" value="1"/>
</dbReference>
<evidence type="ECO:0000256" key="5">
    <source>
        <dbReference type="ARBA" id="ARBA00022692"/>
    </source>
</evidence>
<keyword evidence="11" id="KW-1185">Reference proteome</keyword>
<dbReference type="GO" id="GO:0005886">
    <property type="term" value="C:plasma membrane"/>
    <property type="evidence" value="ECO:0007669"/>
    <property type="project" value="UniProtKB-SubCell"/>
</dbReference>
<dbReference type="SUPFAM" id="SSF103473">
    <property type="entry name" value="MFS general substrate transporter"/>
    <property type="match status" value="1"/>
</dbReference>
<feature type="transmembrane region" description="Helical" evidence="8">
    <location>
        <begin position="139"/>
        <end position="156"/>
    </location>
</feature>
<feature type="transmembrane region" description="Helical" evidence="8">
    <location>
        <begin position="252"/>
        <end position="273"/>
    </location>
</feature>
<evidence type="ECO:0000259" key="9">
    <source>
        <dbReference type="PROSITE" id="PS50850"/>
    </source>
</evidence>
<dbReference type="EMBL" id="LT629758">
    <property type="protein sequence ID" value="SDT52845.1"/>
    <property type="molecule type" value="Genomic_DNA"/>
</dbReference>
<dbReference type="InterPro" id="IPR036259">
    <property type="entry name" value="MFS_trans_sf"/>
</dbReference>
<dbReference type="InterPro" id="IPR020846">
    <property type="entry name" value="MFS_dom"/>
</dbReference>
<evidence type="ECO:0000313" key="11">
    <source>
        <dbReference type="Proteomes" id="UP000198688"/>
    </source>
</evidence>
<evidence type="ECO:0000256" key="2">
    <source>
        <dbReference type="ARBA" id="ARBA00008537"/>
    </source>
</evidence>
<keyword evidence="7 8" id="KW-0472">Membrane</keyword>
<dbReference type="Gene3D" id="1.20.1250.20">
    <property type="entry name" value="MFS general substrate transporter like domains"/>
    <property type="match status" value="1"/>
</dbReference>
<sequence>MATTICGMTTDSARQRPVLTTDNVRRRPDLTTGGVRRRTVLAICVTSIFLVGLDTTVVNVALPSVGGELRLAITDLQWAIDAYTLVLASLLITSGALGDRIGRRRVFRIGLVLFAAGSVACALAPSIGALVAARALQGVGASMLTPVALAIVVGTVTDARERARVIGVWAAVFGLSMAAGPLLGGALIGGLGWRAVFWANLPIVAVVLVLTFRFVPESRSPRARRLDLPGQVLLTMLVGATVAVLIEGPRWGWTAPSLLAGYAVIAAVLGAFARVETRRAEPLMDLGLFRRPAFAAAVGGAVAMFVALNVTLLLGTLYLQQVRGMSPLAAGVVTLPMALAAMVFAPLSGMLVGRVGPRLPLRIAGTATMIGGALLIGLGDRTPMVMLLVAYLFLGVGIGFANAPITNTAVSGLPPARAGVAAGIASTSRQVGAALGVALAGGLLAEVAPGGLAAATRPGWALVALCGAAVLLAAQVSPTLHTAK</sequence>
<feature type="transmembrane region" description="Helical" evidence="8">
    <location>
        <begin position="460"/>
        <end position="480"/>
    </location>
</feature>
<gene>
    <name evidence="10" type="ORF">SAMN04489716_4314</name>
</gene>
<evidence type="ECO:0000256" key="6">
    <source>
        <dbReference type="ARBA" id="ARBA00022989"/>
    </source>
</evidence>
<feature type="transmembrane region" description="Helical" evidence="8">
    <location>
        <begin position="110"/>
        <end position="133"/>
    </location>
</feature>
<feature type="transmembrane region" description="Helical" evidence="8">
    <location>
        <begin position="384"/>
        <end position="410"/>
    </location>
</feature>
<keyword evidence="5 8" id="KW-0812">Transmembrane</keyword>
<feature type="transmembrane region" description="Helical" evidence="8">
    <location>
        <begin position="82"/>
        <end position="98"/>
    </location>
</feature>
<dbReference type="PRINTS" id="PR01036">
    <property type="entry name" value="TCRTETB"/>
</dbReference>
<feature type="transmembrane region" description="Helical" evidence="8">
    <location>
        <begin position="431"/>
        <end position="454"/>
    </location>
</feature>
<evidence type="ECO:0000256" key="7">
    <source>
        <dbReference type="ARBA" id="ARBA00023136"/>
    </source>
</evidence>
<dbReference type="Pfam" id="PF07690">
    <property type="entry name" value="MFS_1"/>
    <property type="match status" value="1"/>
</dbReference>
<accession>A0A1H2B3K9</accession>
<dbReference type="InterPro" id="IPR011701">
    <property type="entry name" value="MFS"/>
</dbReference>
<evidence type="ECO:0000256" key="3">
    <source>
        <dbReference type="ARBA" id="ARBA00022448"/>
    </source>
</evidence>
<evidence type="ECO:0000256" key="4">
    <source>
        <dbReference type="ARBA" id="ARBA00022475"/>
    </source>
</evidence>
<dbReference type="InterPro" id="IPR004638">
    <property type="entry name" value="EmrB-like"/>
</dbReference>
<protein>
    <submittedName>
        <fullName evidence="10">Drug resistance transporter, EmrB/QacA subfamily</fullName>
    </submittedName>
</protein>
<feature type="transmembrane region" description="Helical" evidence="8">
    <location>
        <begin position="294"/>
        <end position="319"/>
    </location>
</feature>
<evidence type="ECO:0000256" key="8">
    <source>
        <dbReference type="SAM" id="Phobius"/>
    </source>
</evidence>
<dbReference type="CDD" id="cd17321">
    <property type="entry name" value="MFS_MMR_MDR_like"/>
    <property type="match status" value="1"/>
</dbReference>
<proteinExistence type="inferred from homology"/>
<dbReference type="PANTHER" id="PTHR42718">
    <property type="entry name" value="MAJOR FACILITATOR SUPERFAMILY MULTIDRUG TRANSPORTER MFSC"/>
    <property type="match status" value="1"/>
</dbReference>
<keyword evidence="4" id="KW-1003">Cell membrane</keyword>
<comment type="subcellular location">
    <subcellularLocation>
        <location evidence="1">Cell membrane</location>
        <topology evidence="1">Multi-pass membrane protein</topology>
    </subcellularLocation>
</comment>